<dbReference type="Pfam" id="PF23039">
    <property type="entry name" value="TMEM132_3rd"/>
    <property type="match status" value="1"/>
</dbReference>
<accession>A0A9N7VAR6</accession>
<keyword evidence="4" id="KW-1185">Reference proteome</keyword>
<dbReference type="Proteomes" id="UP001153269">
    <property type="component" value="Unassembled WGS sequence"/>
</dbReference>
<dbReference type="InterPro" id="IPR055421">
    <property type="entry name" value="TMEM132_3rd"/>
</dbReference>
<feature type="compositionally biased region" description="Low complexity" evidence="1">
    <location>
        <begin position="43"/>
        <end position="54"/>
    </location>
</feature>
<proteinExistence type="predicted"/>
<reference evidence="3" key="1">
    <citation type="submission" date="2020-03" db="EMBL/GenBank/DDBJ databases">
        <authorList>
            <person name="Weist P."/>
        </authorList>
    </citation>
    <scope>NUCLEOTIDE SEQUENCE</scope>
</reference>
<feature type="domain" description="Transmembrane protein TMEM132 cohesin-like" evidence="2">
    <location>
        <begin position="302"/>
        <end position="354"/>
    </location>
</feature>
<name>A0A9N7VAR6_PLEPL</name>
<evidence type="ECO:0000313" key="3">
    <source>
        <dbReference type="EMBL" id="CAB1446061.1"/>
    </source>
</evidence>
<dbReference type="AlphaFoldDB" id="A0A9N7VAR6"/>
<evidence type="ECO:0000259" key="2">
    <source>
        <dbReference type="Pfam" id="PF23039"/>
    </source>
</evidence>
<dbReference type="EMBL" id="CADEAL010003879">
    <property type="protein sequence ID" value="CAB1446061.1"/>
    <property type="molecule type" value="Genomic_DNA"/>
</dbReference>
<protein>
    <recommendedName>
        <fullName evidence="2">Transmembrane protein TMEM132 cohesin-like domain-containing protein</fullName>
    </recommendedName>
</protein>
<comment type="caution">
    <text evidence="3">The sequence shown here is derived from an EMBL/GenBank/DDBJ whole genome shotgun (WGS) entry which is preliminary data.</text>
</comment>
<feature type="region of interest" description="Disordered" evidence="1">
    <location>
        <begin position="30"/>
        <end position="62"/>
    </location>
</feature>
<gene>
    <name evidence="3" type="ORF">PLEPLA_LOCUS33803</name>
</gene>
<evidence type="ECO:0000313" key="4">
    <source>
        <dbReference type="Proteomes" id="UP001153269"/>
    </source>
</evidence>
<sequence length="378" mass="42003">MDEETDQNPEGNSRISAFLPLSALQPILHSADETGITGRKSHQQQQQQPQQQHSPAPPLPDSTRLGFTVFYERHTLLHSCDVARRALFGGKLHQEHILAIAPLSLQLFLLLINPSQPPQVLHWPRRRNNSPVTSFPPNHHVRVARRVRLLAGAVEDEYVIEILHCEKDDCVTDLPNTGGIKAGGVDKTDGRQEPLILSMGTRCRYASNETWRKRADLSDRRAVDIYHPKHILAAGVEREGESAPPSIGSHVTLQARWSQAGEDVPLRLCGPPKVPSEQEPEVMDGLGLRRGAVTHSARPAQAGGYQRVLQVDLEVNGLMVTQGGREVTWQVEYPLTRSLTNEVQTLIRLAPQDLGGIVPLAMVRRNWKRVCMHDCGGQ</sequence>
<evidence type="ECO:0000256" key="1">
    <source>
        <dbReference type="SAM" id="MobiDB-lite"/>
    </source>
</evidence>
<organism evidence="3 4">
    <name type="scientific">Pleuronectes platessa</name>
    <name type="common">European plaice</name>
    <dbReference type="NCBI Taxonomy" id="8262"/>
    <lineage>
        <taxon>Eukaryota</taxon>
        <taxon>Metazoa</taxon>
        <taxon>Chordata</taxon>
        <taxon>Craniata</taxon>
        <taxon>Vertebrata</taxon>
        <taxon>Euteleostomi</taxon>
        <taxon>Actinopterygii</taxon>
        <taxon>Neopterygii</taxon>
        <taxon>Teleostei</taxon>
        <taxon>Neoteleostei</taxon>
        <taxon>Acanthomorphata</taxon>
        <taxon>Carangaria</taxon>
        <taxon>Pleuronectiformes</taxon>
        <taxon>Pleuronectoidei</taxon>
        <taxon>Pleuronectidae</taxon>
        <taxon>Pleuronectes</taxon>
    </lineage>
</organism>